<evidence type="ECO:0000256" key="1">
    <source>
        <dbReference type="ARBA" id="ARBA00022679"/>
    </source>
</evidence>
<dbReference type="PROSITE" id="PS50011">
    <property type="entry name" value="PROTEIN_KINASE_DOM"/>
    <property type="match status" value="1"/>
</dbReference>
<keyword evidence="3 6" id="KW-0418">Kinase</keyword>
<keyword evidence="1" id="KW-0808">Transferase</keyword>
<gene>
    <name evidence="6" type="ORF">FRUB_07049</name>
</gene>
<dbReference type="Proteomes" id="UP000214646">
    <property type="component" value="Unassembled WGS sequence"/>
</dbReference>
<evidence type="ECO:0000259" key="5">
    <source>
        <dbReference type="PROSITE" id="PS50011"/>
    </source>
</evidence>
<reference evidence="7" key="1">
    <citation type="submission" date="2017-06" db="EMBL/GenBank/DDBJ databases">
        <title>Genome analysis of Fimbriiglobus ruber SP5, the first member of the order Planctomycetales with confirmed chitinolytic capability.</title>
        <authorList>
            <person name="Ravin N.V."/>
            <person name="Rakitin A.L."/>
            <person name="Ivanova A.A."/>
            <person name="Beletsky A.V."/>
            <person name="Kulichevskaya I.S."/>
            <person name="Mardanov A.V."/>
            <person name="Dedysh S.N."/>
        </authorList>
    </citation>
    <scope>NUCLEOTIDE SEQUENCE [LARGE SCALE GENOMIC DNA]</scope>
    <source>
        <strain evidence="7">SP5</strain>
    </source>
</reference>
<evidence type="ECO:0000256" key="2">
    <source>
        <dbReference type="ARBA" id="ARBA00022741"/>
    </source>
</evidence>
<dbReference type="InterPro" id="IPR008271">
    <property type="entry name" value="Ser/Thr_kinase_AS"/>
</dbReference>
<dbReference type="InterPro" id="IPR050660">
    <property type="entry name" value="NEK_Ser/Thr_kinase"/>
</dbReference>
<keyword evidence="6" id="KW-0723">Serine/threonine-protein kinase</keyword>
<evidence type="ECO:0000313" key="6">
    <source>
        <dbReference type="EMBL" id="OWK37929.1"/>
    </source>
</evidence>
<dbReference type="InterPro" id="IPR000719">
    <property type="entry name" value="Prot_kinase_dom"/>
</dbReference>
<sequence>MRPPPPSSQKMPTLGFIAEVGAVPYPGYRLLRLRGRGAFASVFESETPTGGRMAIKFMSSASATSTSRELRSLQAIQTLEHPNLLRIRQVWSLPGTIAIAMDLADASLLDLFTLYVEEFDRMIEPEKLCLHFYQAAQALDFLNARVHRIDGKLVGLQHGDIKPNNILLIDNEARLADYGLATPTSSATVPCPRHGTAEYCPPEVFQGFLSERSDQFSLAVSYFVLRTGAFPYPQPPTAPGQLKNYVRPEPELSLLPEAERPILARALSPIPQNRFPCCIEFMAAILKTMGLKAKTDSAGKARFIPASEPSQSQVKAQMFR</sequence>
<organism evidence="6 7">
    <name type="scientific">Fimbriiglobus ruber</name>
    <dbReference type="NCBI Taxonomy" id="1908690"/>
    <lineage>
        <taxon>Bacteria</taxon>
        <taxon>Pseudomonadati</taxon>
        <taxon>Planctomycetota</taxon>
        <taxon>Planctomycetia</taxon>
        <taxon>Gemmatales</taxon>
        <taxon>Gemmataceae</taxon>
        <taxon>Fimbriiglobus</taxon>
    </lineage>
</organism>
<keyword evidence="7" id="KW-1185">Reference proteome</keyword>
<keyword evidence="2" id="KW-0547">Nucleotide-binding</keyword>
<dbReference type="PROSITE" id="PS00108">
    <property type="entry name" value="PROTEIN_KINASE_ST"/>
    <property type="match status" value="1"/>
</dbReference>
<dbReference type="GO" id="GO:0005524">
    <property type="term" value="F:ATP binding"/>
    <property type="evidence" value="ECO:0007669"/>
    <property type="project" value="UniProtKB-KW"/>
</dbReference>
<dbReference type="PANTHER" id="PTHR43671:SF81">
    <property type="entry name" value="PROTEIN KINASE, PUTATIVE-RELATED"/>
    <property type="match status" value="1"/>
</dbReference>
<dbReference type="EMBL" id="NIDE01000014">
    <property type="protein sequence ID" value="OWK37929.1"/>
    <property type="molecule type" value="Genomic_DNA"/>
</dbReference>
<dbReference type="RefSeq" id="WP_161967803.1">
    <property type="nucleotide sequence ID" value="NZ_NIDE01000014.1"/>
</dbReference>
<feature type="domain" description="Protein kinase" evidence="5">
    <location>
        <begin position="28"/>
        <end position="286"/>
    </location>
</feature>
<comment type="caution">
    <text evidence="6">The sequence shown here is derived from an EMBL/GenBank/DDBJ whole genome shotgun (WGS) entry which is preliminary data.</text>
</comment>
<accession>A0A225DL82</accession>
<proteinExistence type="predicted"/>
<protein>
    <submittedName>
        <fullName evidence="6">Serine/threonine protein kinase</fullName>
    </submittedName>
</protein>
<dbReference type="PANTHER" id="PTHR43671">
    <property type="entry name" value="SERINE/THREONINE-PROTEIN KINASE NEK"/>
    <property type="match status" value="1"/>
</dbReference>
<evidence type="ECO:0000256" key="3">
    <source>
        <dbReference type="ARBA" id="ARBA00022777"/>
    </source>
</evidence>
<dbReference type="InterPro" id="IPR011009">
    <property type="entry name" value="Kinase-like_dom_sf"/>
</dbReference>
<dbReference type="AlphaFoldDB" id="A0A225DL82"/>
<keyword evidence="4" id="KW-0067">ATP-binding</keyword>
<dbReference type="Gene3D" id="1.10.510.10">
    <property type="entry name" value="Transferase(Phosphotransferase) domain 1"/>
    <property type="match status" value="1"/>
</dbReference>
<dbReference type="OrthoDB" id="278998at2"/>
<dbReference type="Pfam" id="PF00069">
    <property type="entry name" value="Pkinase"/>
    <property type="match status" value="1"/>
</dbReference>
<dbReference type="SMART" id="SM00220">
    <property type="entry name" value="S_TKc"/>
    <property type="match status" value="1"/>
</dbReference>
<name>A0A225DL82_9BACT</name>
<evidence type="ECO:0000313" key="7">
    <source>
        <dbReference type="Proteomes" id="UP000214646"/>
    </source>
</evidence>
<dbReference type="GO" id="GO:0004674">
    <property type="term" value="F:protein serine/threonine kinase activity"/>
    <property type="evidence" value="ECO:0007669"/>
    <property type="project" value="UniProtKB-KW"/>
</dbReference>
<dbReference type="SUPFAM" id="SSF56112">
    <property type="entry name" value="Protein kinase-like (PK-like)"/>
    <property type="match status" value="1"/>
</dbReference>
<evidence type="ECO:0000256" key="4">
    <source>
        <dbReference type="ARBA" id="ARBA00022840"/>
    </source>
</evidence>